<evidence type="ECO:0000313" key="2">
    <source>
        <dbReference type="RefSeq" id="XP_010511566.1"/>
    </source>
</evidence>
<accession>A0ABM0Z7N4</accession>
<reference evidence="2" key="2">
    <citation type="submission" date="2025-08" db="UniProtKB">
        <authorList>
            <consortium name="RefSeq"/>
        </authorList>
    </citation>
    <scope>IDENTIFICATION</scope>
    <source>
        <tissue evidence="2">Leaf</tissue>
    </source>
</reference>
<proteinExistence type="predicted"/>
<dbReference type="RefSeq" id="XP_010511566.1">
    <property type="nucleotide sequence ID" value="XM_010513264.1"/>
</dbReference>
<gene>
    <name evidence="2" type="primary">LOC104787662</name>
</gene>
<name>A0ABM0Z7N4_CAMSA</name>
<dbReference type="Proteomes" id="UP000694864">
    <property type="component" value="Chromosome 5"/>
</dbReference>
<organism evidence="1 2">
    <name type="scientific">Camelina sativa</name>
    <name type="common">False flax</name>
    <name type="synonym">Myagrum sativum</name>
    <dbReference type="NCBI Taxonomy" id="90675"/>
    <lineage>
        <taxon>Eukaryota</taxon>
        <taxon>Viridiplantae</taxon>
        <taxon>Streptophyta</taxon>
        <taxon>Embryophyta</taxon>
        <taxon>Tracheophyta</taxon>
        <taxon>Spermatophyta</taxon>
        <taxon>Magnoliopsida</taxon>
        <taxon>eudicotyledons</taxon>
        <taxon>Gunneridae</taxon>
        <taxon>Pentapetalae</taxon>
        <taxon>rosids</taxon>
        <taxon>malvids</taxon>
        <taxon>Brassicales</taxon>
        <taxon>Brassicaceae</taxon>
        <taxon>Camelineae</taxon>
        <taxon>Camelina</taxon>
    </lineage>
</organism>
<sequence>LLDLNETTSLKLDLPFTLPAKTEPVCILHCRGMICLTLNNSELAIWKIGSEEFMRIPMVEPGQPTNLLGFGYDRLSDDYKIVMIISSKTYIYALKGGIWRESVPNTSLHCKFKDPTGRVVEHCMYDSRPVSQQKPTKENHHPVDKKIMQWNIDLWIYMKDNVKGFKKFDVGLACLARNEKFDVGFACIARNDELFIVVKGNGKGEDKLLVYNEMREKFTEVPLIGNSLKGFRCMTI</sequence>
<protein>
    <submittedName>
        <fullName evidence="2">LOW QUALITY PROTEIN: uncharacterized protein LOC104787662</fullName>
    </submittedName>
</protein>
<feature type="non-terminal residue" evidence="2">
    <location>
        <position position="1"/>
    </location>
</feature>
<keyword evidence="1" id="KW-1185">Reference proteome</keyword>
<evidence type="ECO:0000313" key="1">
    <source>
        <dbReference type="Proteomes" id="UP000694864"/>
    </source>
</evidence>
<dbReference type="GeneID" id="104787662"/>
<reference evidence="1" key="1">
    <citation type="journal article" date="2014" name="Nat. Commun.">
        <title>The emerging biofuel crop Camelina sativa retains a highly undifferentiated hexaploid genome structure.</title>
        <authorList>
            <person name="Kagale S."/>
            <person name="Koh C."/>
            <person name="Nixon J."/>
            <person name="Bollina V."/>
            <person name="Clarke W.E."/>
            <person name="Tuteja R."/>
            <person name="Spillane C."/>
            <person name="Robinson S.J."/>
            <person name="Links M.G."/>
            <person name="Clarke C."/>
            <person name="Higgins E.E."/>
            <person name="Huebert T."/>
            <person name="Sharpe A.G."/>
            <person name="Parkin I.A."/>
        </authorList>
    </citation>
    <scope>NUCLEOTIDE SEQUENCE [LARGE SCALE GENOMIC DNA]</scope>
    <source>
        <strain evidence="1">cv. DH55</strain>
    </source>
</reference>